<dbReference type="AlphaFoldDB" id="A0A381NL92"/>
<gene>
    <name evidence="1" type="ORF">METZ01_LOCUS7432</name>
</gene>
<sequence>MLHPPFSVIAQQPGGVLFLMATLLAAWSW</sequence>
<evidence type="ECO:0000313" key="1">
    <source>
        <dbReference type="EMBL" id="SUZ54578.1"/>
    </source>
</evidence>
<accession>A0A381NL92</accession>
<protein>
    <submittedName>
        <fullName evidence="1">Uncharacterized protein</fullName>
    </submittedName>
</protein>
<dbReference type="EMBL" id="UINC01000396">
    <property type="protein sequence ID" value="SUZ54578.1"/>
    <property type="molecule type" value="Genomic_DNA"/>
</dbReference>
<reference evidence="1" key="1">
    <citation type="submission" date="2018-05" db="EMBL/GenBank/DDBJ databases">
        <authorList>
            <person name="Lanie J.A."/>
            <person name="Ng W.-L."/>
            <person name="Kazmierczak K.M."/>
            <person name="Andrzejewski T.M."/>
            <person name="Davidsen T.M."/>
            <person name="Wayne K.J."/>
            <person name="Tettelin H."/>
            <person name="Glass J.I."/>
            <person name="Rusch D."/>
            <person name="Podicherti R."/>
            <person name="Tsui H.-C.T."/>
            <person name="Winkler M.E."/>
        </authorList>
    </citation>
    <scope>NUCLEOTIDE SEQUENCE</scope>
</reference>
<organism evidence="1">
    <name type="scientific">marine metagenome</name>
    <dbReference type="NCBI Taxonomy" id="408172"/>
    <lineage>
        <taxon>unclassified sequences</taxon>
        <taxon>metagenomes</taxon>
        <taxon>ecological metagenomes</taxon>
    </lineage>
</organism>
<proteinExistence type="predicted"/>
<name>A0A381NL92_9ZZZZ</name>